<evidence type="ECO:0000313" key="7">
    <source>
        <dbReference type="Proteomes" id="UP001642409"/>
    </source>
</evidence>
<dbReference type="Gene3D" id="3.80.10.10">
    <property type="entry name" value="Ribonuclease Inhibitor"/>
    <property type="match status" value="1"/>
</dbReference>
<evidence type="ECO:0000256" key="3">
    <source>
        <dbReference type="SAM" id="MobiDB-lite"/>
    </source>
</evidence>
<dbReference type="EMBL" id="CATOUU010000834">
    <property type="protein sequence ID" value="CAI9952562.1"/>
    <property type="molecule type" value="Genomic_DNA"/>
</dbReference>
<keyword evidence="2" id="KW-0677">Repeat</keyword>
<gene>
    <name evidence="5" type="ORF">HINF_LOCUS40207</name>
    <name evidence="6" type="ORF">HINF_LOCUS8462</name>
</gene>
<keyword evidence="7" id="KW-1185">Reference proteome</keyword>
<accession>A0AA86QG38</accession>
<dbReference type="PROSITE" id="PS51450">
    <property type="entry name" value="LRR"/>
    <property type="match status" value="1"/>
</dbReference>
<sequence>MYMHSYFFCFSFSDYFMRIFFLIHIYQFILLLPVGLILDPSQLQNLFVRQSGLVTNTRNHILNLFQDEQPLKSSDQRYSTIYSRMRVEQRLNISSLTIQKCLNVQFQRTPKKVLKLYVNNCELKRINGVEKMGQLNSLNLYDNQINNVEPLRGMTGLTYLRLYKNKVVNVEPLRGLTGLTDLNLEQNLVQDFSPVNSHPNRSNYCFNNQSSPSAQQTADSK</sequence>
<dbReference type="InterPro" id="IPR032675">
    <property type="entry name" value="LRR_dom_sf"/>
</dbReference>
<keyword evidence="4" id="KW-0812">Transmembrane</keyword>
<proteinExistence type="predicted"/>
<dbReference type="InterPro" id="IPR001611">
    <property type="entry name" value="Leu-rich_rpt"/>
</dbReference>
<dbReference type="InterPro" id="IPR050836">
    <property type="entry name" value="SDS22/Internalin_LRR"/>
</dbReference>
<keyword evidence="4" id="KW-1133">Transmembrane helix</keyword>
<dbReference type="SUPFAM" id="SSF52058">
    <property type="entry name" value="L domain-like"/>
    <property type="match status" value="1"/>
</dbReference>
<feature type="region of interest" description="Disordered" evidence="3">
    <location>
        <begin position="200"/>
        <end position="221"/>
    </location>
</feature>
<dbReference type="AlphaFoldDB" id="A0AA86QG38"/>
<dbReference type="PANTHER" id="PTHR46652">
    <property type="entry name" value="LEUCINE-RICH REPEAT AND IQ DOMAIN-CONTAINING PROTEIN 1-RELATED"/>
    <property type="match status" value="1"/>
</dbReference>
<comment type="caution">
    <text evidence="5">The sequence shown here is derived from an EMBL/GenBank/DDBJ whole genome shotgun (WGS) entry which is preliminary data.</text>
</comment>
<evidence type="ECO:0000256" key="1">
    <source>
        <dbReference type="ARBA" id="ARBA00022614"/>
    </source>
</evidence>
<dbReference type="PANTHER" id="PTHR46652:SF3">
    <property type="entry name" value="LEUCINE-RICH REPEAT-CONTAINING PROTEIN 9"/>
    <property type="match status" value="1"/>
</dbReference>
<dbReference type="Proteomes" id="UP001642409">
    <property type="component" value="Unassembled WGS sequence"/>
</dbReference>
<protein>
    <submittedName>
        <fullName evidence="5">Leucine-rich repeat domain-containing protein</fullName>
    </submittedName>
    <submittedName>
        <fullName evidence="6">Leucine-rich_repeat domain-containing protein</fullName>
    </submittedName>
</protein>
<organism evidence="5">
    <name type="scientific">Hexamita inflata</name>
    <dbReference type="NCBI Taxonomy" id="28002"/>
    <lineage>
        <taxon>Eukaryota</taxon>
        <taxon>Metamonada</taxon>
        <taxon>Diplomonadida</taxon>
        <taxon>Hexamitidae</taxon>
        <taxon>Hexamitinae</taxon>
        <taxon>Hexamita</taxon>
    </lineage>
</organism>
<name>A0AA86QG38_9EUKA</name>
<evidence type="ECO:0000313" key="6">
    <source>
        <dbReference type="EMBL" id="CAL5985001.1"/>
    </source>
</evidence>
<keyword evidence="4" id="KW-0472">Membrane</keyword>
<evidence type="ECO:0000256" key="2">
    <source>
        <dbReference type="ARBA" id="ARBA00022737"/>
    </source>
</evidence>
<reference evidence="6 7" key="2">
    <citation type="submission" date="2024-07" db="EMBL/GenBank/DDBJ databases">
        <authorList>
            <person name="Akdeniz Z."/>
        </authorList>
    </citation>
    <scope>NUCLEOTIDE SEQUENCE [LARGE SCALE GENOMIC DNA]</scope>
</reference>
<dbReference type="EMBL" id="CAXDID020000018">
    <property type="protein sequence ID" value="CAL5985001.1"/>
    <property type="molecule type" value="Genomic_DNA"/>
</dbReference>
<reference evidence="5" key="1">
    <citation type="submission" date="2023-06" db="EMBL/GenBank/DDBJ databases">
        <authorList>
            <person name="Kurt Z."/>
        </authorList>
    </citation>
    <scope>NUCLEOTIDE SEQUENCE</scope>
</reference>
<evidence type="ECO:0000313" key="5">
    <source>
        <dbReference type="EMBL" id="CAI9952562.1"/>
    </source>
</evidence>
<feature type="transmembrane region" description="Helical" evidence="4">
    <location>
        <begin position="15"/>
        <end position="38"/>
    </location>
</feature>
<evidence type="ECO:0000256" key="4">
    <source>
        <dbReference type="SAM" id="Phobius"/>
    </source>
</evidence>
<keyword evidence="1" id="KW-0433">Leucine-rich repeat</keyword>